<keyword evidence="3" id="KW-1185">Reference proteome</keyword>
<keyword evidence="1" id="KW-0812">Transmembrane</keyword>
<reference evidence="3" key="1">
    <citation type="journal article" date="2019" name="Int. J. Syst. Evol. Microbiol.">
        <title>The Global Catalogue of Microorganisms (GCM) 10K type strain sequencing project: providing services to taxonomists for standard genome sequencing and annotation.</title>
        <authorList>
            <consortium name="The Broad Institute Genomics Platform"/>
            <consortium name="The Broad Institute Genome Sequencing Center for Infectious Disease"/>
            <person name="Wu L."/>
            <person name="Ma J."/>
        </authorList>
    </citation>
    <scope>NUCLEOTIDE SEQUENCE [LARGE SCALE GENOMIC DNA]</scope>
    <source>
        <strain evidence="3">CCUG 61889</strain>
    </source>
</reference>
<gene>
    <name evidence="2" type="ORF">ACFOU2_17630</name>
</gene>
<proteinExistence type="predicted"/>
<evidence type="ECO:0000256" key="1">
    <source>
        <dbReference type="SAM" id="Phobius"/>
    </source>
</evidence>
<name>A0ABV8B4I7_9BACI</name>
<organism evidence="2 3">
    <name type="scientific">Bacillus songklensis</name>
    <dbReference type="NCBI Taxonomy" id="1069116"/>
    <lineage>
        <taxon>Bacteria</taxon>
        <taxon>Bacillati</taxon>
        <taxon>Bacillota</taxon>
        <taxon>Bacilli</taxon>
        <taxon>Bacillales</taxon>
        <taxon>Bacillaceae</taxon>
        <taxon>Bacillus</taxon>
    </lineage>
</organism>
<feature type="transmembrane region" description="Helical" evidence="1">
    <location>
        <begin position="20"/>
        <end position="41"/>
    </location>
</feature>
<dbReference type="Proteomes" id="UP001595752">
    <property type="component" value="Unassembled WGS sequence"/>
</dbReference>
<keyword evidence="1" id="KW-1133">Transmembrane helix</keyword>
<accession>A0ABV8B4I7</accession>
<comment type="caution">
    <text evidence="2">The sequence shown here is derived from an EMBL/GenBank/DDBJ whole genome shotgun (WGS) entry which is preliminary data.</text>
</comment>
<evidence type="ECO:0000313" key="2">
    <source>
        <dbReference type="EMBL" id="MFC3885191.1"/>
    </source>
</evidence>
<dbReference type="EMBL" id="JBHRZT010000068">
    <property type="protein sequence ID" value="MFC3885191.1"/>
    <property type="molecule type" value="Genomic_DNA"/>
</dbReference>
<keyword evidence="1" id="KW-0472">Membrane</keyword>
<sequence>MDKNHELKESVYCMEIYGDLILMYATYASPIVLIMLVMFLCRRIAVVRPSAGYRYQDRETNVREQSKWVSLRRLWRFTYLFMKKPTKEMDKQDCDEERPFLQAVSCC</sequence>
<protein>
    <submittedName>
        <fullName evidence="2">Uncharacterized protein</fullName>
    </submittedName>
</protein>
<evidence type="ECO:0000313" key="3">
    <source>
        <dbReference type="Proteomes" id="UP001595752"/>
    </source>
</evidence>